<gene>
    <name evidence="3" type="ORF">GGD46_003234</name>
</gene>
<evidence type="ECO:0000313" key="3">
    <source>
        <dbReference type="EMBL" id="MBB6485940.1"/>
    </source>
</evidence>
<dbReference type="AlphaFoldDB" id="A0A7X0IRR5"/>
<evidence type="ECO:0000259" key="2">
    <source>
        <dbReference type="Pfam" id="PF23494"/>
    </source>
</evidence>
<feature type="domain" description="YqeB PH" evidence="2">
    <location>
        <begin position="2"/>
        <end position="145"/>
    </location>
</feature>
<keyword evidence="1" id="KW-0472">Membrane</keyword>
<dbReference type="EMBL" id="JACHBG010000006">
    <property type="protein sequence ID" value="MBB6485940.1"/>
    <property type="molecule type" value="Genomic_DNA"/>
</dbReference>
<keyword evidence="1" id="KW-1133">Transmembrane helix</keyword>
<accession>A0A7X0IRR5</accession>
<dbReference type="RefSeq" id="WP_184705433.1">
    <property type="nucleotide sequence ID" value="NZ_JACHBG010000006.1"/>
</dbReference>
<proteinExistence type="predicted"/>
<protein>
    <recommendedName>
        <fullName evidence="2">YqeB PH domain-containing protein</fullName>
    </recommendedName>
</protein>
<reference evidence="3 4" key="1">
    <citation type="submission" date="2020-08" db="EMBL/GenBank/DDBJ databases">
        <title>Genomic Encyclopedia of Type Strains, Phase IV (KMG-V): Genome sequencing to study the core and pangenomes of soil and plant-associated prokaryotes.</title>
        <authorList>
            <person name="Whitman W."/>
        </authorList>
    </citation>
    <scope>NUCLEOTIDE SEQUENCE [LARGE SCALE GENOMIC DNA]</scope>
    <source>
        <strain evidence="3 4">SEMIA 4060</strain>
    </source>
</reference>
<evidence type="ECO:0000313" key="4">
    <source>
        <dbReference type="Proteomes" id="UP000565576"/>
    </source>
</evidence>
<dbReference type="Pfam" id="PF23494">
    <property type="entry name" value="bPH_10"/>
    <property type="match status" value="1"/>
</dbReference>
<keyword evidence="1" id="KW-0812">Transmembrane</keyword>
<name>A0A7X0IRR5_9HYPH</name>
<evidence type="ECO:0000256" key="1">
    <source>
        <dbReference type="SAM" id="Phobius"/>
    </source>
</evidence>
<comment type="caution">
    <text evidence="3">The sequence shown here is derived from an EMBL/GenBank/DDBJ whole genome shotgun (WGS) entry which is preliminary data.</text>
</comment>
<feature type="transmembrane region" description="Helical" evidence="1">
    <location>
        <begin position="55"/>
        <end position="75"/>
    </location>
</feature>
<dbReference type="Proteomes" id="UP000565576">
    <property type="component" value="Unassembled WGS sequence"/>
</dbReference>
<organism evidence="3 4">
    <name type="scientific">Rhizobium lusitanum</name>
    <dbReference type="NCBI Taxonomy" id="293958"/>
    <lineage>
        <taxon>Bacteria</taxon>
        <taxon>Pseudomonadati</taxon>
        <taxon>Pseudomonadota</taxon>
        <taxon>Alphaproteobacteria</taxon>
        <taxon>Hyphomicrobiales</taxon>
        <taxon>Rhizobiaceae</taxon>
        <taxon>Rhizobium/Agrobacterium group</taxon>
        <taxon>Rhizobium</taxon>
    </lineage>
</organism>
<dbReference type="InterPro" id="IPR057798">
    <property type="entry name" value="PH_YqeB"/>
</dbReference>
<sequence length="150" mass="16590">MKQIDQTVVIMVAAVAGAILLFLLPKSAVWALANLPWVPWDGPLKLLITGEQMLTRWGVAAIGAVLGVLSGVLIIHDEPIIIISSSELLVHRGGKRHRFARAQVNAVGIINRHLVIRDHSNVELLYVKIDQRSKIEAALRARDWPKLYGK</sequence>